<feature type="domain" description="WRKY19-like zinc finger" evidence="8">
    <location>
        <begin position="172"/>
        <end position="195"/>
    </location>
</feature>
<feature type="non-terminal residue" evidence="9">
    <location>
        <position position="730"/>
    </location>
</feature>
<protein>
    <recommendedName>
        <fullName evidence="8">WRKY19-like zinc finger domain-containing protein</fullName>
    </recommendedName>
</protein>
<dbReference type="Pfam" id="PF24906">
    <property type="entry name" value="Zf_WRKY19"/>
    <property type="match status" value="1"/>
</dbReference>
<feature type="region of interest" description="Disordered" evidence="6">
    <location>
        <begin position="232"/>
        <end position="255"/>
    </location>
</feature>
<reference evidence="9" key="2">
    <citation type="submission" date="2020-02" db="EMBL/GenBank/DDBJ databases">
        <authorList>
            <person name="Studholme D.J."/>
        </authorList>
    </citation>
    <scope>NUCLEOTIDE SEQUENCE</scope>
    <source>
        <strain evidence="9">00238/432</strain>
    </source>
</reference>
<evidence type="ECO:0000256" key="1">
    <source>
        <dbReference type="ARBA" id="ARBA00004141"/>
    </source>
</evidence>
<organism evidence="9 10">
    <name type="scientific">Phytophthora kernoviae 00238/432</name>
    <dbReference type="NCBI Taxonomy" id="1284355"/>
    <lineage>
        <taxon>Eukaryota</taxon>
        <taxon>Sar</taxon>
        <taxon>Stramenopiles</taxon>
        <taxon>Oomycota</taxon>
        <taxon>Peronosporomycetes</taxon>
        <taxon>Peronosporales</taxon>
        <taxon>Peronosporaceae</taxon>
        <taxon>Phytophthora</taxon>
    </lineage>
</organism>
<dbReference type="Pfam" id="PF01554">
    <property type="entry name" value="MatE"/>
    <property type="match status" value="2"/>
</dbReference>
<feature type="transmembrane region" description="Helical" evidence="7">
    <location>
        <begin position="621"/>
        <end position="639"/>
    </location>
</feature>
<dbReference type="Proteomes" id="UP000702964">
    <property type="component" value="Unassembled WGS sequence"/>
</dbReference>
<feature type="region of interest" description="Disordered" evidence="6">
    <location>
        <begin position="13"/>
        <end position="60"/>
    </location>
</feature>
<dbReference type="InterPro" id="IPR045069">
    <property type="entry name" value="MATE_euk"/>
</dbReference>
<evidence type="ECO:0000256" key="5">
    <source>
        <dbReference type="ARBA" id="ARBA00023136"/>
    </source>
</evidence>
<feature type="transmembrane region" description="Helical" evidence="7">
    <location>
        <begin position="423"/>
        <end position="440"/>
    </location>
</feature>
<comment type="similarity">
    <text evidence="2">Belongs to the multi antimicrobial extrusion (MATE) (TC 2.A.66.1) family.</text>
</comment>
<feature type="transmembrane region" description="Helical" evidence="7">
    <location>
        <begin position="484"/>
        <end position="507"/>
    </location>
</feature>
<dbReference type="PANTHER" id="PTHR11206">
    <property type="entry name" value="MULTIDRUG RESISTANCE PROTEIN"/>
    <property type="match status" value="1"/>
</dbReference>
<evidence type="ECO:0000256" key="4">
    <source>
        <dbReference type="ARBA" id="ARBA00022989"/>
    </source>
</evidence>
<feature type="compositionally biased region" description="Low complexity" evidence="6">
    <location>
        <begin position="16"/>
        <end position="30"/>
    </location>
</feature>
<feature type="transmembrane region" description="Helical" evidence="7">
    <location>
        <begin position="580"/>
        <end position="601"/>
    </location>
</feature>
<evidence type="ECO:0000259" key="8">
    <source>
        <dbReference type="Pfam" id="PF24906"/>
    </source>
</evidence>
<dbReference type="InterPro" id="IPR002528">
    <property type="entry name" value="MATE_fam"/>
</dbReference>
<feature type="transmembrane region" description="Helical" evidence="7">
    <location>
        <begin position="452"/>
        <end position="472"/>
    </location>
</feature>
<sequence>MAEDENKTALAFILNPSSLHTPSHGSSSASETLTMSPLSKSDMGTADSDGNNDDSDGDARLSGLHINGRSLLSGNAIMEKRVGQLLAIGNHHGKMRVRKSSICAQADCPRAAVSRGRCVRHGGGSRCSYPDCTHGARLYNRCFHHGGCKLCKIAGCTSKAKRYGYCWSHGGGHICDTPGCSKVAAPGGFCWAHGGGNRCKMDGQLHLPAYEHLATGDFWWFILTMTTSSTSTPLDPQSSVQKLPGDTSPPSHALQMDNFPLEDGDEIGWQLKPPDSSDRTCLLTDSNESKAEENVPTFQEEAWAIWSMGWQVSVTTFCRISLSTISTAFLGRLGSKELAASALANVWTGGVQIIIFGFAVSVCTLCGQAYGAKNYKLVGVWLQLALIFLAVLSVPVMISFFYVGRILSVVTDDHDVLAMAGTYARYLTPSVLPQAVYCALRQYLQAQEIVRPATIISIVSVGVALVTNYGFIYGCGTIPGLGFVGAPIAQTVSSIFQPVALVVYAFWYKGYHKKTWSGFDLTACLQWERVHTFASLSAGMTVNLALDEWVYNVISALAGYLVRVANSLGANRPEAAQRTLHVGFVLGGATAFLSALLTYVFRGPIAAFFTHDPVVAAAIENTMPIFCTAVFVSGLHVILSAAVEAMSLASTLVVITTIGSWVVMLPASYLLGLVWNRGLHGLWWGSLCGETVKFGLLAVALWHIDWREMAHRAVMQSGGDVLTEEELEED</sequence>
<evidence type="ECO:0000256" key="7">
    <source>
        <dbReference type="SAM" id="Phobius"/>
    </source>
</evidence>
<comment type="subcellular location">
    <subcellularLocation>
        <location evidence="1">Membrane</location>
        <topology evidence="1">Multi-pass membrane protein</topology>
    </subcellularLocation>
</comment>
<evidence type="ECO:0000256" key="3">
    <source>
        <dbReference type="ARBA" id="ARBA00022692"/>
    </source>
</evidence>
<dbReference type="EMBL" id="AOFI03000782">
    <property type="protein sequence ID" value="KAF4315556.1"/>
    <property type="molecule type" value="Genomic_DNA"/>
</dbReference>
<proteinExistence type="inferred from homology"/>
<dbReference type="GO" id="GO:0015297">
    <property type="term" value="F:antiporter activity"/>
    <property type="evidence" value="ECO:0007669"/>
    <property type="project" value="InterPro"/>
</dbReference>
<evidence type="ECO:0000256" key="2">
    <source>
        <dbReference type="ARBA" id="ARBA00010199"/>
    </source>
</evidence>
<gene>
    <name evidence="9" type="ORF">G195_010866</name>
</gene>
<dbReference type="GO" id="GO:0016020">
    <property type="term" value="C:membrane"/>
    <property type="evidence" value="ECO:0007669"/>
    <property type="project" value="UniProtKB-SubCell"/>
</dbReference>
<dbReference type="GO" id="GO:0042910">
    <property type="term" value="F:xenobiotic transmembrane transporter activity"/>
    <property type="evidence" value="ECO:0007669"/>
    <property type="project" value="InterPro"/>
</dbReference>
<name>A0A8J4RSH3_9STRA</name>
<reference evidence="9" key="1">
    <citation type="journal article" date="2015" name="Genom Data">
        <title>Draft genome sequences of Phytophthora kernoviae and Phytophthora ramorum lineage EU2 from Scotland.</title>
        <authorList>
            <person name="Sambles C."/>
            <person name="Schlenzig A."/>
            <person name="O'Neill P."/>
            <person name="Grant M."/>
            <person name="Studholme D.J."/>
        </authorList>
    </citation>
    <scope>NUCLEOTIDE SEQUENCE</scope>
    <source>
        <strain evidence="9">00238/432</strain>
    </source>
</reference>
<dbReference type="GO" id="GO:1990961">
    <property type="term" value="P:xenobiotic detoxification by transmembrane export across the plasma membrane"/>
    <property type="evidence" value="ECO:0007669"/>
    <property type="project" value="InterPro"/>
</dbReference>
<keyword evidence="3 7" id="KW-0812">Transmembrane</keyword>
<dbReference type="AlphaFoldDB" id="A0A8J4RSH3"/>
<accession>A0A8J4RSH3</accession>
<dbReference type="CDD" id="cd13132">
    <property type="entry name" value="MATE_eukaryotic"/>
    <property type="match status" value="1"/>
</dbReference>
<feature type="transmembrane region" description="Helical" evidence="7">
    <location>
        <begin position="651"/>
        <end position="675"/>
    </location>
</feature>
<dbReference type="InterPro" id="IPR056866">
    <property type="entry name" value="Znf_WRKY19"/>
</dbReference>
<comment type="caution">
    <text evidence="9">The sequence shown here is derived from an EMBL/GenBank/DDBJ whole genome shotgun (WGS) entry which is preliminary data.</text>
</comment>
<feature type="transmembrane region" description="Helical" evidence="7">
    <location>
        <begin position="681"/>
        <end position="702"/>
    </location>
</feature>
<evidence type="ECO:0000313" key="9">
    <source>
        <dbReference type="EMBL" id="KAF4315556.1"/>
    </source>
</evidence>
<feature type="transmembrane region" description="Helical" evidence="7">
    <location>
        <begin position="346"/>
        <end position="366"/>
    </location>
</feature>
<evidence type="ECO:0000256" key="6">
    <source>
        <dbReference type="SAM" id="MobiDB-lite"/>
    </source>
</evidence>
<keyword evidence="5 7" id="KW-0472">Membrane</keyword>
<evidence type="ECO:0000313" key="10">
    <source>
        <dbReference type="Proteomes" id="UP000702964"/>
    </source>
</evidence>
<feature type="transmembrane region" description="Helical" evidence="7">
    <location>
        <begin position="378"/>
        <end position="403"/>
    </location>
</feature>
<keyword evidence="4 7" id="KW-1133">Transmembrane helix</keyword>